<dbReference type="Pfam" id="PF08673">
    <property type="entry name" value="RsbU_N"/>
    <property type="match status" value="1"/>
</dbReference>
<gene>
    <name evidence="3" type="ORF">GKO46_07770</name>
    <name evidence="4" type="ORF">GKO48_01775</name>
</gene>
<dbReference type="EMBL" id="WMBE01000002">
    <property type="protein sequence ID" value="MDG0866968.1"/>
    <property type="molecule type" value="Genomic_DNA"/>
</dbReference>
<reference evidence="4" key="2">
    <citation type="journal article" date="2023" name="Nat. Commun.">
        <title>Cultivation of marine bacteria of the SAR202 clade.</title>
        <authorList>
            <person name="Lim Y."/>
            <person name="Seo J.H."/>
            <person name="Giovannoni S.J."/>
            <person name="Kang I."/>
            <person name="Cho J.C."/>
        </authorList>
    </citation>
    <scope>NUCLEOTIDE SEQUENCE</scope>
    <source>
        <strain evidence="4">JH1073</strain>
    </source>
</reference>
<name>A0AAJ5ZDY9_9CHLR</name>
<dbReference type="SUPFAM" id="SSF55073">
    <property type="entry name" value="Nucleotide cyclase"/>
    <property type="match status" value="1"/>
</dbReference>
<dbReference type="SUPFAM" id="SSF141868">
    <property type="entry name" value="EAL domain-like"/>
    <property type="match status" value="1"/>
</dbReference>
<dbReference type="EMBL" id="CP046147">
    <property type="protein sequence ID" value="WFG38384.1"/>
    <property type="molecule type" value="Genomic_DNA"/>
</dbReference>
<reference evidence="5 6" key="1">
    <citation type="submission" date="2019-11" db="EMBL/GenBank/DDBJ databases">
        <authorList>
            <person name="Cho J.-C."/>
        </authorList>
    </citation>
    <scope>NUCLEOTIDE SEQUENCE [LARGE SCALE GENOMIC DNA]</scope>
    <source>
        <strain evidence="4 5">JH1073</strain>
        <strain evidence="3 6">JH702</strain>
    </source>
</reference>
<dbReference type="PROSITE" id="PS50883">
    <property type="entry name" value="EAL"/>
    <property type="match status" value="1"/>
</dbReference>
<dbReference type="InterPro" id="IPR035919">
    <property type="entry name" value="EAL_sf"/>
</dbReference>
<dbReference type="CDD" id="cd01948">
    <property type="entry name" value="EAL"/>
    <property type="match status" value="1"/>
</dbReference>
<dbReference type="GO" id="GO:0071111">
    <property type="term" value="F:cyclic-guanylate-specific phosphodiesterase activity"/>
    <property type="evidence" value="ECO:0007669"/>
    <property type="project" value="InterPro"/>
</dbReference>
<accession>A0AAJ5ZDY9</accession>
<dbReference type="CDD" id="cd01949">
    <property type="entry name" value="GGDEF"/>
    <property type="match status" value="1"/>
</dbReference>
<dbReference type="Pfam" id="PF00563">
    <property type="entry name" value="EAL"/>
    <property type="match status" value="1"/>
</dbReference>
<dbReference type="Gene3D" id="3.30.70.270">
    <property type="match status" value="1"/>
</dbReference>
<dbReference type="InterPro" id="IPR001633">
    <property type="entry name" value="EAL_dom"/>
</dbReference>
<dbReference type="Gene3D" id="3.20.20.450">
    <property type="entry name" value="EAL domain"/>
    <property type="match status" value="1"/>
</dbReference>
<dbReference type="PANTHER" id="PTHR33121:SF70">
    <property type="entry name" value="SIGNALING PROTEIN YKOW"/>
    <property type="match status" value="1"/>
</dbReference>
<evidence type="ECO:0000313" key="4">
    <source>
        <dbReference type="EMBL" id="WFG38384.1"/>
    </source>
</evidence>
<reference evidence="5" key="3">
    <citation type="submission" date="2023-06" db="EMBL/GenBank/DDBJ databases">
        <title>Pangenomics reveal diversification of enzyme families and niche specialization in globally abundant SAR202 bacteria.</title>
        <authorList>
            <person name="Saw J.H.W."/>
        </authorList>
    </citation>
    <scope>NUCLEOTIDE SEQUENCE [LARGE SCALE GENOMIC DNA]</scope>
    <source>
        <strain evidence="5">JH1073</strain>
    </source>
</reference>
<dbReference type="RefSeq" id="WP_342824862.1">
    <property type="nucleotide sequence ID" value="NZ_CP046146.1"/>
</dbReference>
<dbReference type="InterPro" id="IPR000160">
    <property type="entry name" value="GGDEF_dom"/>
</dbReference>
<dbReference type="Pfam" id="PF00990">
    <property type="entry name" value="GGDEF"/>
    <property type="match status" value="1"/>
</dbReference>
<evidence type="ECO:0000313" key="3">
    <source>
        <dbReference type="EMBL" id="MDG0866968.1"/>
    </source>
</evidence>
<dbReference type="AlphaFoldDB" id="A0AAJ5ZDY9"/>
<dbReference type="NCBIfam" id="TIGR00254">
    <property type="entry name" value="GGDEF"/>
    <property type="match status" value="1"/>
</dbReference>
<dbReference type="Proteomes" id="UP001219901">
    <property type="component" value="Chromosome"/>
</dbReference>
<feature type="domain" description="EAL" evidence="1">
    <location>
        <begin position="274"/>
        <end position="532"/>
    </location>
</feature>
<evidence type="ECO:0000259" key="2">
    <source>
        <dbReference type="PROSITE" id="PS50887"/>
    </source>
</evidence>
<dbReference type="InterPro" id="IPR014787">
    <property type="entry name" value="PSer_Pase_RsbU_N"/>
</dbReference>
<dbReference type="SMART" id="SM00267">
    <property type="entry name" value="GGDEF"/>
    <property type="match status" value="1"/>
</dbReference>
<dbReference type="Gene3D" id="1.10.1240.30">
    <property type="entry name" value="KaiA/RbsU domain"/>
    <property type="match status" value="1"/>
</dbReference>
<organism evidence="4 5">
    <name type="scientific">Candidatus Lucifugimonas marina</name>
    <dbReference type="NCBI Taxonomy" id="3038979"/>
    <lineage>
        <taxon>Bacteria</taxon>
        <taxon>Bacillati</taxon>
        <taxon>Chloroflexota</taxon>
        <taxon>Dehalococcoidia</taxon>
        <taxon>SAR202 cluster</taxon>
        <taxon>Candidatus Lucifugimonadales</taxon>
        <taxon>Candidatus Lucifugimonadaceae</taxon>
        <taxon>Candidatus Lucifugimonas</taxon>
    </lineage>
</organism>
<dbReference type="PANTHER" id="PTHR33121">
    <property type="entry name" value="CYCLIC DI-GMP PHOSPHODIESTERASE PDEF"/>
    <property type="match status" value="1"/>
</dbReference>
<dbReference type="SMART" id="SM00052">
    <property type="entry name" value="EAL"/>
    <property type="match status" value="1"/>
</dbReference>
<proteinExistence type="predicted"/>
<dbReference type="SUPFAM" id="SSF101215">
    <property type="entry name" value="KaiA/RbsU domain"/>
    <property type="match status" value="1"/>
</dbReference>
<dbReference type="InterPro" id="IPR017944">
    <property type="entry name" value="KaiA/RbsU_helical_domain_sf"/>
</dbReference>
<protein>
    <submittedName>
        <fullName evidence="4">EAL domain-containing protein</fullName>
    </submittedName>
</protein>
<dbReference type="InterPro" id="IPR050706">
    <property type="entry name" value="Cyclic-di-GMP_PDE-like"/>
</dbReference>
<evidence type="ECO:0000313" key="6">
    <source>
        <dbReference type="Proteomes" id="UP001321249"/>
    </source>
</evidence>
<dbReference type="InterPro" id="IPR029787">
    <property type="entry name" value="Nucleotide_cyclase"/>
</dbReference>
<evidence type="ECO:0000259" key="1">
    <source>
        <dbReference type="PROSITE" id="PS50883"/>
    </source>
</evidence>
<sequence>MREYFEDYVEIVRSRLDEPDEQQLLDASNIGAELLGSGIAPEDVGEIHERAIAVISESNPELLLADSIDSTVSPLVEVLVSYGNEFRRATEEKEQAVEELRVRSLTDAETGLPSRTALIEKIKQQVDPKDGIVPFSILSVGIDRLSDLNATLGYEFGNTLVRLAGERISTTLNNDYLVARVGPDHLAVSSTSGGVTLTDQNFQQQILDAFEEPFDVEGEPVILDATIGISHFPGHGSQADLLLQRAEIAMRDAQRSQIDLATFTIGQDETAVSEIQLLAKLRHALDDESTEGGTLELHFQPKVDLVSENTVGCEALIRWTDEDGNSISPAMFIPAAERTWLQKRVDSWVMNAAAKQAFQWQQDGFNIPIALNLSARSFIDPNLVSTVESLISLWGIGVKSLELEVTETALMSDPQQAAEICRQLRERDIELSIDDFGTGHSSMAYLRDLPVTHIKIDQSFVMQMATNKENAAIVKSVIDLGSSLGKSLIAEGVEDDATSQALIELGCDVAQGWKYSKAIPADEWPQWLEKAPVASLSE</sequence>
<dbReference type="PROSITE" id="PS50887">
    <property type="entry name" value="GGDEF"/>
    <property type="match status" value="1"/>
</dbReference>
<feature type="domain" description="GGDEF" evidence="2">
    <location>
        <begin position="133"/>
        <end position="275"/>
    </location>
</feature>
<evidence type="ECO:0000313" key="5">
    <source>
        <dbReference type="Proteomes" id="UP001219901"/>
    </source>
</evidence>
<keyword evidence="5" id="KW-1185">Reference proteome</keyword>
<dbReference type="Proteomes" id="UP001321249">
    <property type="component" value="Unassembled WGS sequence"/>
</dbReference>
<dbReference type="InterPro" id="IPR043128">
    <property type="entry name" value="Rev_trsase/Diguanyl_cyclase"/>
</dbReference>